<dbReference type="FunFam" id="3.10.180.10:FF:000013">
    <property type="entry name" value="4-hydroxyphenylpyruvate dioxygenase"/>
    <property type="match status" value="1"/>
</dbReference>
<keyword evidence="13" id="KW-1185">Reference proteome</keyword>
<dbReference type="Proteomes" id="UP000285060">
    <property type="component" value="Unassembled WGS sequence"/>
</dbReference>
<evidence type="ECO:0000256" key="7">
    <source>
        <dbReference type="ARBA" id="ARBA00022878"/>
    </source>
</evidence>
<evidence type="ECO:0000256" key="8">
    <source>
        <dbReference type="ARBA" id="ARBA00023004"/>
    </source>
</evidence>
<feature type="compositionally biased region" description="Low complexity" evidence="10">
    <location>
        <begin position="53"/>
        <end position="72"/>
    </location>
</feature>
<dbReference type="VEuPathDB" id="FungiDB:H310_01911"/>
<evidence type="ECO:0000256" key="6">
    <source>
        <dbReference type="ARBA" id="ARBA00022737"/>
    </source>
</evidence>
<proteinExistence type="inferred from homology"/>
<feature type="domain" description="VOC" evidence="11">
    <location>
        <begin position="318"/>
        <end position="478"/>
    </location>
</feature>
<dbReference type="AlphaFoldDB" id="A0A3R6ZUT2"/>
<keyword evidence="6" id="KW-0677">Repeat</keyword>
<dbReference type="NCBIfam" id="TIGR01263">
    <property type="entry name" value="4HPPD"/>
    <property type="match status" value="1"/>
</dbReference>
<dbReference type="InterPro" id="IPR037523">
    <property type="entry name" value="VOC_core"/>
</dbReference>
<protein>
    <recommendedName>
        <fullName evidence="4">4-hydroxyphenylpyruvate dioxygenase</fullName>
        <ecNumber evidence="4">1.13.11.27</ecNumber>
    </recommendedName>
</protein>
<comment type="cofactor">
    <cofactor evidence="1">
        <name>Fe cation</name>
        <dbReference type="ChEBI" id="CHEBI:24875"/>
    </cofactor>
</comment>
<reference evidence="12 13" key="1">
    <citation type="submission" date="2018-08" db="EMBL/GenBank/DDBJ databases">
        <title>Aphanomyces genome sequencing and annotation.</title>
        <authorList>
            <person name="Minardi D."/>
            <person name="Oidtmann B."/>
            <person name="Van Der Giezen M."/>
            <person name="Studholme D.J."/>
        </authorList>
    </citation>
    <scope>NUCLEOTIDE SEQUENCE [LARGE SCALE GENOMIC DNA]</scope>
    <source>
        <strain evidence="12 13">NJM0002</strain>
    </source>
</reference>
<dbReference type="Gene3D" id="3.10.180.10">
    <property type="entry name" value="2,3-Dihydroxybiphenyl 1,2-Dioxygenase, domain 1"/>
    <property type="match status" value="2"/>
</dbReference>
<comment type="caution">
    <text evidence="12">The sequence shown here is derived from an EMBL/GenBank/DDBJ whole genome shotgun (WGS) entry which is preliminary data.</text>
</comment>
<evidence type="ECO:0000313" key="13">
    <source>
        <dbReference type="Proteomes" id="UP000285060"/>
    </source>
</evidence>
<dbReference type="InterPro" id="IPR029068">
    <property type="entry name" value="Glyas_Bleomycin-R_OHBP_Dase"/>
</dbReference>
<gene>
    <name evidence="12" type="ORF">DYB32_002200</name>
</gene>
<feature type="region of interest" description="Disordered" evidence="10">
    <location>
        <begin position="51"/>
        <end position="124"/>
    </location>
</feature>
<keyword evidence="7" id="KW-0828">Tyrosine catabolism</keyword>
<evidence type="ECO:0000256" key="4">
    <source>
        <dbReference type="ARBA" id="ARBA00013222"/>
    </source>
</evidence>
<evidence type="ECO:0000259" key="11">
    <source>
        <dbReference type="PROSITE" id="PS51819"/>
    </source>
</evidence>
<dbReference type="InterPro" id="IPR041735">
    <property type="entry name" value="4OHPhenylPyrv_dOase_C"/>
</dbReference>
<evidence type="ECO:0000313" key="12">
    <source>
        <dbReference type="EMBL" id="RHY33258.1"/>
    </source>
</evidence>
<feature type="domain" description="VOC" evidence="11">
    <location>
        <begin position="147"/>
        <end position="294"/>
    </location>
</feature>
<evidence type="ECO:0000256" key="3">
    <source>
        <dbReference type="ARBA" id="ARBA00005877"/>
    </source>
</evidence>
<comment type="similarity">
    <text evidence="3">Belongs to the 4HPPD family.</text>
</comment>
<evidence type="ECO:0000256" key="2">
    <source>
        <dbReference type="ARBA" id="ARBA00005162"/>
    </source>
</evidence>
<evidence type="ECO:0000256" key="1">
    <source>
        <dbReference type="ARBA" id="ARBA00001962"/>
    </source>
</evidence>
<keyword evidence="8" id="KW-0408">Iron</keyword>
<accession>A0A3R6ZUT2</accession>
<dbReference type="GO" id="GO:0006572">
    <property type="term" value="P:L-tyrosine catabolic process"/>
    <property type="evidence" value="ECO:0007669"/>
    <property type="project" value="UniProtKB-KW"/>
</dbReference>
<dbReference type="GO" id="GO:0003868">
    <property type="term" value="F:4-hydroxyphenylpyruvate dioxygenase activity"/>
    <property type="evidence" value="ECO:0007669"/>
    <property type="project" value="UniProtKB-EC"/>
</dbReference>
<dbReference type="GO" id="GO:0046872">
    <property type="term" value="F:metal ion binding"/>
    <property type="evidence" value="ECO:0007669"/>
    <property type="project" value="UniProtKB-KW"/>
</dbReference>
<dbReference type="PANTHER" id="PTHR11959:SF1">
    <property type="entry name" value="4-HYDROXYPHENYLPYRUVATE DIOXYGENASE"/>
    <property type="match status" value="1"/>
</dbReference>
<dbReference type="PANTHER" id="PTHR11959">
    <property type="entry name" value="4-HYDROXYPHENYLPYRUVATE DIOXYGENASE"/>
    <property type="match status" value="1"/>
</dbReference>
<dbReference type="CDD" id="cd07250">
    <property type="entry name" value="HPPD_C_like"/>
    <property type="match status" value="1"/>
</dbReference>
<comment type="pathway">
    <text evidence="2">Amino-acid degradation; L-phenylalanine degradation; acetoacetate and fumarate from L-phenylalanine: step 3/6.</text>
</comment>
<dbReference type="InterPro" id="IPR005956">
    <property type="entry name" value="4OHPhenylPyrv_dOase"/>
</dbReference>
<dbReference type="InterPro" id="IPR041736">
    <property type="entry name" value="4OHPhenylPyrv_dOase_N"/>
</dbReference>
<keyword evidence="9" id="KW-0585">Phenylalanine catabolism</keyword>
<evidence type="ECO:0000256" key="9">
    <source>
        <dbReference type="ARBA" id="ARBA00023232"/>
    </source>
</evidence>
<dbReference type="SUPFAM" id="SSF54593">
    <property type="entry name" value="Glyoxalase/Bleomycin resistance protein/Dihydroxybiphenyl dioxygenase"/>
    <property type="match status" value="1"/>
</dbReference>
<name>A0A3R6ZUT2_9STRA</name>
<dbReference type="EC" id="1.13.11.27" evidence="4"/>
<dbReference type="GO" id="GO:0006559">
    <property type="term" value="P:L-phenylalanine catabolic process"/>
    <property type="evidence" value="ECO:0007669"/>
    <property type="project" value="UniProtKB-KW"/>
</dbReference>
<organism evidence="12 13">
    <name type="scientific">Aphanomyces invadans</name>
    <dbReference type="NCBI Taxonomy" id="157072"/>
    <lineage>
        <taxon>Eukaryota</taxon>
        <taxon>Sar</taxon>
        <taxon>Stramenopiles</taxon>
        <taxon>Oomycota</taxon>
        <taxon>Saprolegniomycetes</taxon>
        <taxon>Saprolegniales</taxon>
        <taxon>Verrucalvaceae</taxon>
        <taxon>Aphanomyces</taxon>
    </lineage>
</organism>
<evidence type="ECO:0000256" key="10">
    <source>
        <dbReference type="SAM" id="MobiDB-lite"/>
    </source>
</evidence>
<dbReference type="CDD" id="cd08342">
    <property type="entry name" value="HPPD_N_like"/>
    <property type="match status" value="1"/>
</dbReference>
<dbReference type="EMBL" id="QUSY01000083">
    <property type="protein sequence ID" value="RHY33258.1"/>
    <property type="molecule type" value="Genomic_DNA"/>
</dbReference>
<dbReference type="PROSITE" id="PS51819">
    <property type="entry name" value="VOC"/>
    <property type="match status" value="2"/>
</dbReference>
<sequence length="534" mass="58270">MRPPALSLTRAIFGPLTTTSVSVIVTLFLEIRSIHVAPFQLVSQNRTVAMSGSPTKKAVSPSKKATASPKAALANPSKKPANPTTMPASPSKKGAASPKVAIPASPAKRAATSPRKGESTPNKKMKLVGYENFVRHNPKSDRFTMHKFHHIEFYTQDATNVSKRFGWAAGLKVVAKSDQSTGNHAYASYVLQSGELKIAITAPYSRKNQKEGHVPPHPGFNVDFAHEFCNKHGLAVRAMAISVDDAALAYELSTKHGAVGVCPPKTVKCAKSHTTQVLSSVKFYGDVVLRFVSGDYKGRFQPGYEDVEGPDVSIGLERLDHAVGNVPNLIEAVQYVCGFTGWHEYAEFTAEDVGTVDSGLNSMVLANNNEMILLPMNEPTFGTKRKSQIQTFLEQNEGPGLQHMALKTNDIFHTLAEMRKRTHLGGFDFMPKPSAAYYKNLPTKIGDVFTAAQYEQIEQLGLLVDKDDQGILLQIFTKPLGDRPTCFFEIIERVGCMEDIGGRLEQAAGCGGFGKGNFSELFKSIEDYERSLDV</sequence>
<evidence type="ECO:0000256" key="5">
    <source>
        <dbReference type="ARBA" id="ARBA00022723"/>
    </source>
</evidence>
<keyword evidence="5" id="KW-0479">Metal-binding</keyword>